<feature type="domain" description="ABC transporter" evidence="10">
    <location>
        <begin position="12"/>
        <end position="260"/>
    </location>
</feature>
<dbReference type="PANTHER" id="PTHR43297:SF2">
    <property type="entry name" value="DIPEPTIDE TRANSPORT ATP-BINDING PROTEIN DPPD"/>
    <property type="match status" value="1"/>
</dbReference>
<organism evidence="11 13">
    <name type="scientific">Rahnella sp. (strain Y9602)</name>
    <dbReference type="NCBI Taxonomy" id="2703885"/>
    <lineage>
        <taxon>Bacteria</taxon>
        <taxon>Pseudomonadati</taxon>
        <taxon>Pseudomonadota</taxon>
        <taxon>Gammaproteobacteria</taxon>
        <taxon>Enterobacterales</taxon>
        <taxon>Yersiniaceae</taxon>
        <taxon>Rahnella</taxon>
    </lineage>
</organism>
<evidence type="ECO:0000256" key="6">
    <source>
        <dbReference type="ARBA" id="ARBA00022840"/>
    </source>
</evidence>
<dbReference type="Proteomes" id="UP001598201">
    <property type="component" value="Unassembled WGS sequence"/>
</dbReference>
<dbReference type="Gene3D" id="3.40.50.300">
    <property type="entry name" value="P-loop containing nucleotide triphosphate hydrolases"/>
    <property type="match status" value="1"/>
</dbReference>
<dbReference type="PANTHER" id="PTHR43297">
    <property type="entry name" value="OLIGOPEPTIDE TRANSPORT ATP-BINDING PROTEIN APPD"/>
    <property type="match status" value="1"/>
</dbReference>
<dbReference type="SMART" id="SM00382">
    <property type="entry name" value="AAA"/>
    <property type="match status" value="1"/>
</dbReference>
<evidence type="ECO:0000256" key="5">
    <source>
        <dbReference type="ARBA" id="ARBA00022741"/>
    </source>
</evidence>
<evidence type="ECO:0000256" key="8">
    <source>
        <dbReference type="ARBA" id="ARBA00038852"/>
    </source>
</evidence>
<keyword evidence="3" id="KW-0813">Transport</keyword>
<keyword evidence="5" id="KW-0547">Nucleotide-binding</keyword>
<reference evidence="11 13" key="2">
    <citation type="journal article" date="2012" name="J. Bacteriol.">
        <title>Complete Genome Sequence of Rahnella sp. Strain Y9602, a Gammaproteobacterium Isolate from Metal- and Radionuclide-Contaminated Soil.</title>
        <authorList>
            <person name="Martinez R.J."/>
            <person name="Bruce D."/>
            <person name="Detter C."/>
            <person name="Goodwin L.A."/>
            <person name="Han J."/>
            <person name="Han C.S."/>
            <person name="Held B."/>
            <person name="Land M.L."/>
            <person name="Mikhailova N."/>
            <person name="Nolan M."/>
            <person name="Pennacchio L."/>
            <person name="Pitluck S."/>
            <person name="Tapia R."/>
            <person name="Woyke T."/>
            <person name="Sobecky P.A."/>
        </authorList>
    </citation>
    <scope>NUCLEOTIDE SEQUENCE [LARGE SCALE GENOMIC DNA]</scope>
    <source>
        <strain evidence="11 13">Y9602</strain>
    </source>
</reference>
<dbReference type="InterPro" id="IPR027417">
    <property type="entry name" value="P-loop_NTPase"/>
</dbReference>
<evidence type="ECO:0000313" key="14">
    <source>
        <dbReference type="Proteomes" id="UP001598201"/>
    </source>
</evidence>
<evidence type="ECO:0000313" key="12">
    <source>
        <dbReference type="EMBL" id="MFD3224336.1"/>
    </source>
</evidence>
<dbReference type="EMBL" id="JBHUCJ010000026">
    <property type="protein sequence ID" value="MFD3224336.1"/>
    <property type="molecule type" value="Genomic_DNA"/>
</dbReference>
<evidence type="ECO:0000313" key="11">
    <source>
        <dbReference type="EMBL" id="ADW74010.1"/>
    </source>
</evidence>
<evidence type="ECO:0000259" key="10">
    <source>
        <dbReference type="PROSITE" id="PS50893"/>
    </source>
</evidence>
<dbReference type="InterPro" id="IPR050388">
    <property type="entry name" value="ABC_Ni/Peptide_Import"/>
</dbReference>
<dbReference type="eggNOG" id="COG0444">
    <property type="taxonomic scope" value="Bacteria"/>
</dbReference>
<accession>A0A0H3FD11</accession>
<evidence type="ECO:0000256" key="9">
    <source>
        <dbReference type="ARBA" id="ARBA00047356"/>
    </source>
</evidence>
<dbReference type="InterPro" id="IPR003593">
    <property type="entry name" value="AAA+_ATPase"/>
</dbReference>
<proteinExistence type="inferred from homology"/>
<dbReference type="HOGENOM" id="CLU_000604_1_23_6"/>
<evidence type="ECO:0000256" key="1">
    <source>
        <dbReference type="ARBA" id="ARBA00004417"/>
    </source>
</evidence>
<sequence length="340" mass="36527">MTDPAGPVRPLLHINDLRVQFSGSPATVLDGISLQLEAGKTLALVGESGCGKSVTSLALMGLLPASAKVLQGDIRLNDTSLLGLSERQYADLRGQELAMIFQEPMTSLNPALTLGDQLAEAVMRHQGVGKKPAREQALEILKKVQIPAPELRMEAYPHQLSGGMRQRVMIAMALINRPQLLIADEPTTALDVTIQAQILALLNRIQQETGSALLLITHDLGVVAEVADSVAVMYAGQIVEQGLVTDIFNNPQHPYTIGLMGSMPSLAPRQGALSTIPGAVPLPKDMPQGCRFSTRCPFATERCHQERPPLRALNQSPHHVACFFAPLENYFVLSAEGACA</sequence>
<comment type="similarity">
    <text evidence="2">Belongs to the ABC transporter superfamily.</text>
</comment>
<keyword evidence="7" id="KW-0472">Membrane</keyword>
<evidence type="ECO:0000256" key="4">
    <source>
        <dbReference type="ARBA" id="ARBA00022475"/>
    </source>
</evidence>
<protein>
    <recommendedName>
        <fullName evidence="8">ABC-type dipeptide transporter</fullName>
        <ecNumber evidence="8">7.4.2.9</ecNumber>
    </recommendedName>
</protein>
<name>A0A0H3FD11_RAHSY</name>
<dbReference type="GeneID" id="95416971"/>
<reference evidence="13" key="1">
    <citation type="submission" date="2011-01" db="EMBL/GenBank/DDBJ databases">
        <title>Complete sequence of chromosome of Rahnella sp. Y9602.</title>
        <authorList>
            <consortium name="US DOE Joint Genome Institute"/>
            <person name="Lucas S."/>
            <person name="Copeland A."/>
            <person name="Lapidus A."/>
            <person name="Cheng J.-F."/>
            <person name="Goodwin L."/>
            <person name="Pitluck S."/>
            <person name="Lu M."/>
            <person name="Detter J.C."/>
            <person name="Han C."/>
            <person name="Tapia R."/>
            <person name="Land M."/>
            <person name="Hauser L."/>
            <person name="Kyrpides N."/>
            <person name="Ivanova N."/>
            <person name="Ovchinnikova G."/>
            <person name="Pagani I."/>
            <person name="Sobecky P.A."/>
            <person name="Martinez R.J."/>
            <person name="Woyke T."/>
        </authorList>
    </citation>
    <scope>NUCLEOTIDE SEQUENCE [LARGE SCALE GENOMIC DNA]</scope>
    <source>
        <strain evidence="13">Y9602</strain>
    </source>
</reference>
<dbReference type="KEGG" id="rah:Rahaq_2403"/>
<comment type="subcellular location">
    <subcellularLocation>
        <location evidence="1">Cell inner membrane</location>
        <topology evidence="1">Peripheral membrane protein</topology>
    </subcellularLocation>
</comment>
<dbReference type="NCBIfam" id="TIGR01727">
    <property type="entry name" value="oligo_HPY"/>
    <property type="match status" value="1"/>
</dbReference>
<dbReference type="SUPFAM" id="SSF52540">
    <property type="entry name" value="P-loop containing nucleoside triphosphate hydrolases"/>
    <property type="match status" value="1"/>
</dbReference>
<evidence type="ECO:0000256" key="7">
    <source>
        <dbReference type="ARBA" id="ARBA00023136"/>
    </source>
</evidence>
<dbReference type="GO" id="GO:0005524">
    <property type="term" value="F:ATP binding"/>
    <property type="evidence" value="ECO:0007669"/>
    <property type="project" value="UniProtKB-KW"/>
</dbReference>
<dbReference type="EMBL" id="CP002505">
    <property type="protein sequence ID" value="ADW74010.1"/>
    <property type="molecule type" value="Genomic_DNA"/>
</dbReference>
<evidence type="ECO:0000313" key="13">
    <source>
        <dbReference type="Proteomes" id="UP000007257"/>
    </source>
</evidence>
<dbReference type="GO" id="GO:0005886">
    <property type="term" value="C:plasma membrane"/>
    <property type="evidence" value="ECO:0007669"/>
    <property type="project" value="UniProtKB-SubCell"/>
</dbReference>
<dbReference type="Pfam" id="PF00005">
    <property type="entry name" value="ABC_tran"/>
    <property type="match status" value="1"/>
</dbReference>
<dbReference type="AlphaFoldDB" id="A0A0H3FD11"/>
<comment type="catalytic activity">
    <reaction evidence="9">
        <text>a dipeptide(out) + ATP + H2O = a dipeptide(in) + ADP + phosphate + H(+)</text>
        <dbReference type="Rhea" id="RHEA:23120"/>
        <dbReference type="ChEBI" id="CHEBI:15377"/>
        <dbReference type="ChEBI" id="CHEBI:15378"/>
        <dbReference type="ChEBI" id="CHEBI:30616"/>
        <dbReference type="ChEBI" id="CHEBI:43474"/>
        <dbReference type="ChEBI" id="CHEBI:90799"/>
        <dbReference type="ChEBI" id="CHEBI:456216"/>
        <dbReference type="EC" id="7.4.2.9"/>
    </reaction>
</comment>
<dbReference type="PROSITE" id="PS00211">
    <property type="entry name" value="ABC_TRANSPORTER_1"/>
    <property type="match status" value="1"/>
</dbReference>
<keyword evidence="6 12" id="KW-0067">ATP-binding</keyword>
<dbReference type="GO" id="GO:0015833">
    <property type="term" value="P:peptide transport"/>
    <property type="evidence" value="ECO:0007669"/>
    <property type="project" value="InterPro"/>
</dbReference>
<dbReference type="GO" id="GO:0055085">
    <property type="term" value="P:transmembrane transport"/>
    <property type="evidence" value="ECO:0007669"/>
    <property type="project" value="UniProtKB-ARBA"/>
</dbReference>
<dbReference type="InterPro" id="IPR017871">
    <property type="entry name" value="ABC_transporter-like_CS"/>
</dbReference>
<dbReference type="OrthoDB" id="9784450at2"/>
<dbReference type="CDD" id="cd03257">
    <property type="entry name" value="ABC_NikE_OppD_transporters"/>
    <property type="match status" value="1"/>
</dbReference>
<dbReference type="GO" id="GO:0016887">
    <property type="term" value="F:ATP hydrolysis activity"/>
    <property type="evidence" value="ECO:0007669"/>
    <property type="project" value="InterPro"/>
</dbReference>
<keyword evidence="4" id="KW-1003">Cell membrane</keyword>
<reference evidence="12 14" key="3">
    <citation type="submission" date="2024-09" db="EMBL/GenBank/DDBJ databases">
        <title>Genomes of Rahnella.</title>
        <authorList>
            <person name="Mnguni F.C."/>
            <person name="Shin G.Y."/>
            <person name="Coutinho T."/>
        </authorList>
    </citation>
    <scope>NUCLEOTIDE SEQUENCE [LARGE SCALE GENOMIC DNA]</scope>
    <source>
        <strain evidence="12 14">20WA0057</strain>
    </source>
</reference>
<dbReference type="Proteomes" id="UP000007257">
    <property type="component" value="Chromosome"/>
</dbReference>
<dbReference type="InterPro" id="IPR003439">
    <property type="entry name" value="ABC_transporter-like_ATP-bd"/>
</dbReference>
<evidence type="ECO:0000256" key="2">
    <source>
        <dbReference type="ARBA" id="ARBA00005417"/>
    </source>
</evidence>
<dbReference type="EC" id="7.4.2.9" evidence="8"/>
<keyword evidence="14" id="KW-1185">Reference proteome</keyword>
<dbReference type="FunFam" id="3.40.50.300:FF:000016">
    <property type="entry name" value="Oligopeptide ABC transporter ATP-binding component"/>
    <property type="match status" value="1"/>
</dbReference>
<dbReference type="PROSITE" id="PS50893">
    <property type="entry name" value="ABC_TRANSPORTER_2"/>
    <property type="match status" value="1"/>
</dbReference>
<dbReference type="InterPro" id="IPR013563">
    <property type="entry name" value="Oligopep_ABC_C"/>
</dbReference>
<evidence type="ECO:0000256" key="3">
    <source>
        <dbReference type="ARBA" id="ARBA00022448"/>
    </source>
</evidence>
<gene>
    <name evidence="11" type="ordered locus">Rahaq_2403</name>
    <name evidence="12" type="ORF">ACFPK4_12390</name>
</gene>
<dbReference type="Pfam" id="PF08352">
    <property type="entry name" value="oligo_HPY"/>
    <property type="match status" value="1"/>
</dbReference>
<dbReference type="RefSeq" id="WP_013575710.1">
    <property type="nucleotide sequence ID" value="NC_015061.1"/>
</dbReference>